<dbReference type="GO" id="GO:0006078">
    <property type="term" value="P:(1-&gt;6)-beta-D-glucan biosynthetic process"/>
    <property type="evidence" value="ECO:0007669"/>
    <property type="project" value="TreeGrafter"/>
</dbReference>
<protein>
    <submittedName>
        <fullName evidence="16">Glycoside hydrolase family 16 protein</fullName>
    </submittedName>
</protein>
<dbReference type="GO" id="GO:0005886">
    <property type="term" value="C:plasma membrane"/>
    <property type="evidence" value="ECO:0007669"/>
    <property type="project" value="TreeGrafter"/>
</dbReference>
<gene>
    <name evidence="16" type="ORF">A7U60_g3747</name>
</gene>
<keyword evidence="17" id="KW-1185">Reference proteome</keyword>
<evidence type="ECO:0000313" key="16">
    <source>
        <dbReference type="EMBL" id="OCB89064.1"/>
    </source>
</evidence>
<name>A0A9Q5HZV9_SANBA</name>
<dbReference type="GO" id="GO:0008234">
    <property type="term" value="F:cysteine-type peptidase activity"/>
    <property type="evidence" value="ECO:0007669"/>
    <property type="project" value="InterPro"/>
</dbReference>
<dbReference type="PANTHER" id="PTHR31361:SF15">
    <property type="entry name" value="GH16 DOMAIN-CONTAINING PROTEIN"/>
    <property type="match status" value="1"/>
</dbReference>
<keyword evidence="6 16" id="KW-0378">Hydrolase</keyword>
<feature type="transmembrane region" description="Helical" evidence="13">
    <location>
        <begin position="197"/>
        <end position="220"/>
    </location>
</feature>
<feature type="region of interest" description="Disordered" evidence="12">
    <location>
        <begin position="1462"/>
        <end position="1490"/>
    </location>
</feature>
<evidence type="ECO:0000313" key="17">
    <source>
        <dbReference type="Proteomes" id="UP000757232"/>
    </source>
</evidence>
<organism evidence="16 17">
    <name type="scientific">Sanghuangporus baumii</name>
    <name type="common">Phellinus baumii</name>
    <dbReference type="NCBI Taxonomy" id="108892"/>
    <lineage>
        <taxon>Eukaryota</taxon>
        <taxon>Fungi</taxon>
        <taxon>Dikarya</taxon>
        <taxon>Basidiomycota</taxon>
        <taxon>Agaricomycotina</taxon>
        <taxon>Agaricomycetes</taxon>
        <taxon>Hymenochaetales</taxon>
        <taxon>Hymenochaetaceae</taxon>
        <taxon>Sanghuangporus</taxon>
    </lineage>
</organism>
<feature type="region of interest" description="Disordered" evidence="12">
    <location>
        <begin position="55"/>
        <end position="99"/>
    </location>
</feature>
<evidence type="ECO:0000256" key="3">
    <source>
        <dbReference type="ARBA" id="ARBA00010962"/>
    </source>
</evidence>
<evidence type="ECO:0000256" key="5">
    <source>
        <dbReference type="ARBA" id="ARBA00022692"/>
    </source>
</evidence>
<feature type="compositionally biased region" description="Polar residues" evidence="12">
    <location>
        <begin position="1648"/>
        <end position="1663"/>
    </location>
</feature>
<keyword evidence="5 13" id="KW-0812">Transmembrane</keyword>
<keyword evidence="9 13" id="KW-0472">Membrane</keyword>
<proteinExistence type="inferred from homology"/>
<dbReference type="InterPro" id="IPR000757">
    <property type="entry name" value="Beta-glucanase-like"/>
</dbReference>
<feature type="region of interest" description="Disordered" evidence="12">
    <location>
        <begin position="678"/>
        <end position="731"/>
    </location>
</feature>
<feature type="domain" description="Ubiquitin-like protease family profile" evidence="14">
    <location>
        <begin position="1353"/>
        <end position="1584"/>
    </location>
</feature>
<comment type="caution">
    <text evidence="16">The sequence shown here is derived from an EMBL/GenBank/DDBJ whole genome shotgun (WGS) entry which is preliminary data.</text>
</comment>
<feature type="compositionally biased region" description="Low complexity" evidence="12">
    <location>
        <begin position="1069"/>
        <end position="1081"/>
    </location>
</feature>
<dbReference type="SUPFAM" id="SSF49899">
    <property type="entry name" value="Concanavalin A-like lectins/glucanases"/>
    <property type="match status" value="1"/>
</dbReference>
<evidence type="ECO:0000256" key="1">
    <source>
        <dbReference type="ARBA" id="ARBA00004606"/>
    </source>
</evidence>
<dbReference type="InterPro" id="IPR005629">
    <property type="entry name" value="Skn1/Kre6/Sbg1"/>
</dbReference>
<feature type="region of interest" description="Disordered" evidence="12">
    <location>
        <begin position="1632"/>
        <end position="1694"/>
    </location>
</feature>
<feature type="compositionally biased region" description="Basic and acidic residues" evidence="12">
    <location>
        <begin position="892"/>
        <end position="926"/>
    </location>
</feature>
<dbReference type="EMBL" id="LNZH02000165">
    <property type="protein sequence ID" value="OCB89064.1"/>
    <property type="molecule type" value="Genomic_DNA"/>
</dbReference>
<feature type="compositionally biased region" description="Basic and acidic residues" evidence="12">
    <location>
        <begin position="1002"/>
        <end position="1011"/>
    </location>
</feature>
<dbReference type="CDD" id="cd02180">
    <property type="entry name" value="GH16_fungal_KRE6_glucanase"/>
    <property type="match status" value="1"/>
</dbReference>
<dbReference type="GO" id="GO:0031505">
    <property type="term" value="P:fungal-type cell wall organization"/>
    <property type="evidence" value="ECO:0007669"/>
    <property type="project" value="TreeGrafter"/>
</dbReference>
<keyword evidence="11" id="KW-0961">Cell wall biogenesis/degradation</keyword>
<dbReference type="Gene3D" id="2.60.120.200">
    <property type="match status" value="1"/>
</dbReference>
<feature type="compositionally biased region" description="Acidic residues" evidence="12">
    <location>
        <begin position="1265"/>
        <end position="1280"/>
    </location>
</feature>
<dbReference type="GO" id="GO:0006508">
    <property type="term" value="P:proteolysis"/>
    <property type="evidence" value="ECO:0007669"/>
    <property type="project" value="UniProtKB-KW"/>
</dbReference>
<evidence type="ECO:0000256" key="7">
    <source>
        <dbReference type="ARBA" id="ARBA00022968"/>
    </source>
</evidence>
<evidence type="ECO:0000256" key="10">
    <source>
        <dbReference type="ARBA" id="ARBA00023180"/>
    </source>
</evidence>
<dbReference type="Gene3D" id="3.40.395.10">
    <property type="entry name" value="Adenoviral Proteinase, Chain A"/>
    <property type="match status" value="1"/>
</dbReference>
<dbReference type="SUPFAM" id="SSF54001">
    <property type="entry name" value="Cysteine proteinases"/>
    <property type="match status" value="1"/>
</dbReference>
<feature type="region of interest" description="Disordered" evidence="12">
    <location>
        <begin position="965"/>
        <end position="1027"/>
    </location>
</feature>
<feature type="region of interest" description="Disordered" evidence="12">
    <location>
        <begin position="765"/>
        <end position="809"/>
    </location>
</feature>
<dbReference type="InterPro" id="IPR038765">
    <property type="entry name" value="Papain-like_cys_pep_sf"/>
</dbReference>
<comment type="subcellular location">
    <subcellularLocation>
        <location evidence="1">Membrane</location>
        <topology evidence="1">Single-pass type II membrane protein</topology>
    </subcellularLocation>
</comment>
<feature type="compositionally biased region" description="Basic and acidic residues" evidence="12">
    <location>
        <begin position="1253"/>
        <end position="1264"/>
    </location>
</feature>
<evidence type="ECO:0000256" key="11">
    <source>
        <dbReference type="ARBA" id="ARBA00023316"/>
    </source>
</evidence>
<feature type="region of interest" description="Disordered" evidence="12">
    <location>
        <begin position="1059"/>
        <end position="1082"/>
    </location>
</feature>
<evidence type="ECO:0000256" key="13">
    <source>
        <dbReference type="SAM" id="Phobius"/>
    </source>
</evidence>
<evidence type="ECO:0000256" key="6">
    <source>
        <dbReference type="ARBA" id="ARBA00022801"/>
    </source>
</evidence>
<dbReference type="GO" id="GO:0019783">
    <property type="term" value="F:ubiquitin-like protein peptidase activity"/>
    <property type="evidence" value="ECO:0007669"/>
    <property type="project" value="UniProtKB-ARBA"/>
</dbReference>
<dbReference type="PROSITE" id="PS50600">
    <property type="entry name" value="ULP_PROTEASE"/>
    <property type="match status" value="1"/>
</dbReference>
<dbReference type="OrthoDB" id="412647at2759"/>
<feature type="compositionally biased region" description="Polar residues" evidence="12">
    <location>
        <begin position="786"/>
        <end position="806"/>
    </location>
</feature>
<comment type="similarity">
    <text evidence="2">Belongs to the peptidase C48 family.</text>
</comment>
<dbReference type="GO" id="GO:0005789">
    <property type="term" value="C:endoplasmic reticulum membrane"/>
    <property type="evidence" value="ECO:0007669"/>
    <property type="project" value="TreeGrafter"/>
</dbReference>
<dbReference type="GO" id="GO:0015926">
    <property type="term" value="F:glucosidase activity"/>
    <property type="evidence" value="ECO:0007669"/>
    <property type="project" value="TreeGrafter"/>
</dbReference>
<feature type="compositionally biased region" description="Polar residues" evidence="12">
    <location>
        <begin position="59"/>
        <end position="87"/>
    </location>
</feature>
<evidence type="ECO:0000256" key="9">
    <source>
        <dbReference type="ARBA" id="ARBA00023136"/>
    </source>
</evidence>
<dbReference type="InterPro" id="IPR003653">
    <property type="entry name" value="Peptidase_C48_C"/>
</dbReference>
<evidence type="ECO:0000259" key="15">
    <source>
        <dbReference type="PROSITE" id="PS51762"/>
    </source>
</evidence>
<accession>A0A9Q5HZV9</accession>
<dbReference type="InterPro" id="IPR013320">
    <property type="entry name" value="ConA-like_dom_sf"/>
</dbReference>
<keyword evidence="10" id="KW-0325">Glycoprotein</keyword>
<evidence type="ECO:0000256" key="12">
    <source>
        <dbReference type="SAM" id="MobiDB-lite"/>
    </source>
</evidence>
<evidence type="ECO:0000256" key="2">
    <source>
        <dbReference type="ARBA" id="ARBA00005234"/>
    </source>
</evidence>
<dbReference type="PROSITE" id="PS51762">
    <property type="entry name" value="GH16_2"/>
    <property type="match status" value="1"/>
</dbReference>
<reference evidence="16" key="1">
    <citation type="submission" date="2016-06" db="EMBL/GenBank/DDBJ databases">
        <title>Draft Genome sequence of the fungus Inonotus baumii.</title>
        <authorList>
            <person name="Zhu H."/>
            <person name="Lin W."/>
        </authorList>
    </citation>
    <scope>NUCLEOTIDE SEQUENCE</scope>
    <source>
        <strain evidence="16">821</strain>
    </source>
</reference>
<feature type="compositionally biased region" description="Polar residues" evidence="12">
    <location>
        <begin position="709"/>
        <end position="721"/>
    </location>
</feature>
<feature type="compositionally biased region" description="Polar residues" evidence="12">
    <location>
        <begin position="678"/>
        <end position="691"/>
    </location>
</feature>
<sequence length="1694" mass="188058">MNFLVTSRGNEVGDARRTALSIPTRRSSRSSSFVTFSVTDIALAVIMSHVTRRVPPPTVYSQVPSSPPRQGTFSASPDAGSQRNPSYGYSHRPGPEDTAQDVQTGAIGSGYGPYSYRPDSVRGDMYRESHFSAAPSEQSSLTGHEKAAASGAAATSTVPPYLWDAKDPDLDDPLHNPDPIRDAALDRSFTFFSWRGWANGSVLLIIVVGIIALFIGYPVIADVTRTKSNVAGFNLGGINGSGQIPDLTNFPSLVDKDTPSSAYTKVGSDGRTYNLVFSDEFNIDGRSFYSGDDPYWEAPDLHYWPTGDLEWYDPAAITTQDGKLVITMTEQENHDLNFRSGMLQSWNKFCFTTGIIEVSVSLPGDAETPGLWPAIWTLGNLGRAGYGATTDGMWPYSYAACDVGTFPNQTDANGDPTAADGLSYLPGQRLSACTCDGSDHPGPDVGTGRGVPEIDIFEAQIVTSLRRGEVSQSAQVAPYNSDYQFDRSDDVTTIYDSSITDFNTYNGSVYQQAISAVTLTDSANYGGNGYATYGFEWWSNENNRDEGYIEWTSSGIPSWKMTAGSIGADSETEVSQRLVSEEPHYIIMNLGMSPSFQAQDFKNLKFPVSMYVDWVRVYQREDVDNIGCSPSHRPTEDYINNHIDAYSNSNLTTWDQAGYTFPRNSLHNWRREPTRIETVSTQRRPNNTVPNPFSRLNGRNSEKPFGGNPTASRTAISQPYPKSSKRARTTAKGFDSLELAYPGKYSGSEANQRSLPVRELRAIPSTVKAGSSSKKSSVTSKYYPESTYNSSTSFAANPASSSTNVITVDESEPEDLGIVVSRSNSRSVPGTRDEIDVIGNSPEESSRRSFLPIPERPSNSTGIASRECTPTEGLPDVKRDSGNNPRGIGTRRIAEDVSARQKRPLLEDRTRNSRSDSSRMARRLPEDGPSTRWLNGKLAPYGSSVEDMGNRPPIHASSEGAAAFREIPTSPPPEKAKVVISSSDEIEEFSETPKPSSSKLPAPERLRKRMSDGSQLSGTSKIPQGRVRKLKTEIETKSEPPFFEDLKKVGSKPFSKTSLVSAMKGKGKSTGTTRTNNTSGNAVSHDRLATASTPYAQNFAFPLELFIWGSRKTELDKNDTQPYFWLCWNEEARKLQVHRHPLDSKTLNKDTPLHSIGFSVLTDARVQISEVSDFHLLRFELPNDLHQDLSDDVQKEGLTFKFMSKHGNITEWGTFASRLKTLLERKGKKAEILKASNASGCLESALQSAAAAELKREDEQRDPSEPETDSIEAANVEEDIVPVKRRKQPRPRPINGRRDQDISKMLLPRRRSSRLLPEAIKPDKQVQKEEQEEPPANSDEIILVYPRSGQGAVNITNSDLRRLEPFEFLNDTLIEFGLKLWLNDLRETQPALADSVHVFSSFFFKKLASKSNKTPEEGHKSVRKWTAKVDLFKKKFIVVPINENIHWYLAIIYHPEHILEPAPPKPSPRSSKRVSNVAAANRQSNREDEVDELDMLAHQTQEYNEKSDDVEVTDYPRTVIFCMDSLNGGHPKAMTRLSEYLQEEAKDKKGIANPSPAKTRKATMPIQPNHCDCGLYLLHFAQSFVADPDKYLAAIFLTKRSSEENRRALWNIDQVSTMRERMKERIFAESTAWKKQKTEKEQKELESRGTTGDDSANQPIQAEQSDDEIEVSEVRHVGSSPKKPTRTQAAARLR</sequence>
<feature type="compositionally biased region" description="Basic and acidic residues" evidence="12">
    <location>
        <begin position="1320"/>
        <end position="1329"/>
    </location>
</feature>
<keyword evidence="7" id="KW-0735">Signal-anchor</keyword>
<dbReference type="Proteomes" id="UP000757232">
    <property type="component" value="Unassembled WGS sequence"/>
</dbReference>
<evidence type="ECO:0000256" key="8">
    <source>
        <dbReference type="ARBA" id="ARBA00022989"/>
    </source>
</evidence>
<dbReference type="Pfam" id="PF03935">
    <property type="entry name" value="SKN1_KRE6_Sbg1"/>
    <property type="match status" value="1"/>
</dbReference>
<feature type="compositionally biased region" description="Basic and acidic residues" evidence="12">
    <location>
        <begin position="1636"/>
        <end position="1647"/>
    </location>
</feature>
<evidence type="ECO:0000256" key="4">
    <source>
        <dbReference type="ARBA" id="ARBA00022670"/>
    </source>
</evidence>
<evidence type="ECO:0000259" key="14">
    <source>
        <dbReference type="PROSITE" id="PS50600"/>
    </source>
</evidence>
<feature type="compositionally biased region" description="Polar residues" evidence="12">
    <location>
        <begin position="1012"/>
        <end position="1022"/>
    </location>
</feature>
<feature type="compositionally biased region" description="Low complexity" evidence="12">
    <location>
        <begin position="765"/>
        <end position="781"/>
    </location>
</feature>
<keyword evidence="8 13" id="KW-1133">Transmembrane helix</keyword>
<feature type="domain" description="GH16" evidence="15">
    <location>
        <begin position="266"/>
        <end position="623"/>
    </location>
</feature>
<feature type="region of interest" description="Disordered" evidence="12">
    <location>
        <begin position="1252"/>
        <end position="1339"/>
    </location>
</feature>
<dbReference type="PANTHER" id="PTHR31361">
    <property type="entry name" value="BETA-GLUCAN SYNTHESIS-ASSOCIATED PROTEIN KRE6-RELATED"/>
    <property type="match status" value="1"/>
</dbReference>
<dbReference type="Pfam" id="PF02902">
    <property type="entry name" value="Peptidase_C48"/>
    <property type="match status" value="1"/>
</dbReference>
<feature type="region of interest" description="Disordered" evidence="12">
    <location>
        <begin position="822"/>
        <end position="939"/>
    </location>
</feature>
<keyword evidence="4" id="KW-0645">Protease</keyword>
<dbReference type="FunFam" id="2.60.120.200:FF:000135">
    <property type="entry name" value="Related to KRE6-glucan synthase subunit"/>
    <property type="match status" value="1"/>
</dbReference>
<comment type="similarity">
    <text evidence="3">Belongs to the SKN1/KRE6 family.</text>
</comment>